<dbReference type="AlphaFoldDB" id="A0A3B0SG71"/>
<evidence type="ECO:0000313" key="1">
    <source>
        <dbReference type="EMBL" id="VAW05271.1"/>
    </source>
</evidence>
<proteinExistence type="predicted"/>
<dbReference type="InterPro" id="IPR013361">
    <property type="entry name" value="Pilus_CpaD"/>
</dbReference>
<dbReference type="PROSITE" id="PS51257">
    <property type="entry name" value="PROKAR_LIPOPROTEIN"/>
    <property type="match status" value="1"/>
</dbReference>
<sequence>MLNSAGKYALLSMIALSASSCMGAFNGQQHAMTVAEEHPISVDSQTVTLTIDADETTTDLSDMDKARLRAFADAYMNNGHGVLTITAPSGTDQDFDGQEMASDIRKALNEAGVPWSALAGATYRTGGDANGNKIIASYTHYVATPSACGDWTGGMNRKYRNLRSKNFGCSSMNNLAVLLADPHDLVAPAGVTPRDAAVAVRGFQAYREGEVKASDIDTEISTEVSQ</sequence>
<dbReference type="Pfam" id="PF09476">
    <property type="entry name" value="Pilus_CpaD"/>
    <property type="match status" value="1"/>
</dbReference>
<accession>A0A3B0SG71</accession>
<evidence type="ECO:0008006" key="2">
    <source>
        <dbReference type="Google" id="ProtNLM"/>
    </source>
</evidence>
<reference evidence="1" key="1">
    <citation type="submission" date="2018-06" db="EMBL/GenBank/DDBJ databases">
        <authorList>
            <person name="Zhirakovskaya E."/>
        </authorList>
    </citation>
    <scope>NUCLEOTIDE SEQUENCE</scope>
</reference>
<name>A0A3B0SG71_9ZZZZ</name>
<organism evidence="1">
    <name type="scientific">hydrothermal vent metagenome</name>
    <dbReference type="NCBI Taxonomy" id="652676"/>
    <lineage>
        <taxon>unclassified sequences</taxon>
        <taxon>metagenomes</taxon>
        <taxon>ecological metagenomes</taxon>
    </lineage>
</organism>
<dbReference type="NCBIfam" id="TIGR02522">
    <property type="entry name" value="pilus_cpaD"/>
    <property type="match status" value="1"/>
</dbReference>
<protein>
    <recommendedName>
        <fullName evidence="2">Flp pilus assembly protein CpaD</fullName>
    </recommendedName>
</protein>
<dbReference type="InterPro" id="IPR019027">
    <property type="entry name" value="Pilus_biogenesis_CpaD-related"/>
</dbReference>
<dbReference type="EMBL" id="UOEH01000464">
    <property type="protein sequence ID" value="VAW05271.1"/>
    <property type="molecule type" value="Genomic_DNA"/>
</dbReference>
<gene>
    <name evidence="1" type="ORF">MNBD_ALPHA05-2145</name>
</gene>